<keyword evidence="4" id="KW-0805">Transcription regulation</keyword>
<dbReference type="AlphaFoldDB" id="A0A1H4CB42"/>
<accession>A0A1H4CB42</accession>
<evidence type="ECO:0000256" key="1">
    <source>
        <dbReference type="ARBA" id="ARBA00007957"/>
    </source>
</evidence>
<comment type="similarity">
    <text evidence="1">Belongs to the Fur family.</text>
</comment>
<dbReference type="InterPro" id="IPR036390">
    <property type="entry name" value="WH_DNA-bd_sf"/>
</dbReference>
<dbReference type="Gene3D" id="1.10.10.10">
    <property type="entry name" value="Winged helix-like DNA-binding domain superfamily/Winged helix DNA-binding domain"/>
    <property type="match status" value="1"/>
</dbReference>
<feature type="binding site" evidence="7">
    <location>
        <position position="102"/>
    </location>
    <ligand>
        <name>Zn(2+)</name>
        <dbReference type="ChEBI" id="CHEBI:29105"/>
    </ligand>
</feature>
<keyword evidence="5" id="KW-0238">DNA-binding</keyword>
<dbReference type="GO" id="GO:0003700">
    <property type="term" value="F:DNA-binding transcription factor activity"/>
    <property type="evidence" value="ECO:0007669"/>
    <property type="project" value="InterPro"/>
</dbReference>
<keyword evidence="3 7" id="KW-0862">Zinc</keyword>
<evidence type="ECO:0000256" key="7">
    <source>
        <dbReference type="PIRSR" id="PIRSR602481-1"/>
    </source>
</evidence>
<dbReference type="InterPro" id="IPR036388">
    <property type="entry name" value="WH-like_DNA-bd_sf"/>
</dbReference>
<keyword evidence="6" id="KW-0804">Transcription</keyword>
<dbReference type="Proteomes" id="UP000199409">
    <property type="component" value="Unassembled WGS sequence"/>
</dbReference>
<name>A0A1H4CB42_9BACT</name>
<dbReference type="CDD" id="cd07153">
    <property type="entry name" value="Fur_like"/>
    <property type="match status" value="1"/>
</dbReference>
<evidence type="ECO:0000313" key="9">
    <source>
        <dbReference type="Proteomes" id="UP000199409"/>
    </source>
</evidence>
<sequence>MDLILSKRLELFTRTCREKDLRITPQRLEIFKQLALAVDHPSAEKLHQRLLERMPTLSLDTVYRTLGTFLELGLISKVETVESQAHFEVAEMQHHHLICQKCKKIIDFEWKQVDEADLPDEIQLFGNFKRKSVVVYGTCRECME</sequence>
<dbReference type="GO" id="GO:0000976">
    <property type="term" value="F:transcription cis-regulatory region binding"/>
    <property type="evidence" value="ECO:0007669"/>
    <property type="project" value="TreeGrafter"/>
</dbReference>
<comment type="cofactor">
    <cofactor evidence="7">
        <name>Zn(2+)</name>
        <dbReference type="ChEBI" id="CHEBI:29105"/>
    </cofactor>
    <text evidence="7">Binds 1 zinc ion per subunit.</text>
</comment>
<protein>
    <submittedName>
        <fullName evidence="8">Fur family transcriptional regulator, peroxide stress response regulator</fullName>
    </submittedName>
</protein>
<dbReference type="InterPro" id="IPR043135">
    <property type="entry name" value="Fur_C"/>
</dbReference>
<proteinExistence type="inferred from homology"/>
<keyword evidence="9" id="KW-1185">Reference proteome</keyword>
<dbReference type="PANTHER" id="PTHR33202:SF8">
    <property type="entry name" value="PEROXIDE-RESPONSIVE REPRESSOR PERR"/>
    <property type="match status" value="1"/>
</dbReference>
<gene>
    <name evidence="8" type="ORF">SAMN05660420_02532</name>
</gene>
<reference evidence="8 9" key="1">
    <citation type="submission" date="2016-10" db="EMBL/GenBank/DDBJ databases">
        <authorList>
            <person name="de Groot N.N."/>
        </authorList>
    </citation>
    <scope>NUCLEOTIDE SEQUENCE [LARGE SCALE GENOMIC DNA]</scope>
    <source>
        <strain evidence="8 9">DSM 7343</strain>
    </source>
</reference>
<dbReference type="Pfam" id="PF01475">
    <property type="entry name" value="FUR"/>
    <property type="match status" value="1"/>
</dbReference>
<dbReference type="PANTHER" id="PTHR33202">
    <property type="entry name" value="ZINC UPTAKE REGULATION PROTEIN"/>
    <property type="match status" value="1"/>
</dbReference>
<organism evidence="8 9">
    <name type="scientific">Desulfuromusa kysingii</name>
    <dbReference type="NCBI Taxonomy" id="37625"/>
    <lineage>
        <taxon>Bacteria</taxon>
        <taxon>Pseudomonadati</taxon>
        <taxon>Thermodesulfobacteriota</taxon>
        <taxon>Desulfuromonadia</taxon>
        <taxon>Desulfuromonadales</taxon>
        <taxon>Geopsychrobacteraceae</taxon>
        <taxon>Desulfuromusa</taxon>
    </lineage>
</organism>
<dbReference type="SUPFAM" id="SSF46785">
    <property type="entry name" value="Winged helix' DNA-binding domain"/>
    <property type="match status" value="1"/>
</dbReference>
<keyword evidence="2" id="KW-0678">Repressor</keyword>
<evidence type="ECO:0000256" key="3">
    <source>
        <dbReference type="ARBA" id="ARBA00022833"/>
    </source>
</evidence>
<dbReference type="GO" id="GO:0008270">
    <property type="term" value="F:zinc ion binding"/>
    <property type="evidence" value="ECO:0007669"/>
    <property type="project" value="TreeGrafter"/>
</dbReference>
<evidence type="ECO:0000256" key="4">
    <source>
        <dbReference type="ARBA" id="ARBA00023015"/>
    </source>
</evidence>
<evidence type="ECO:0000313" key="8">
    <source>
        <dbReference type="EMBL" id="SEA57596.1"/>
    </source>
</evidence>
<feature type="binding site" evidence="7">
    <location>
        <position position="142"/>
    </location>
    <ligand>
        <name>Zn(2+)</name>
        <dbReference type="ChEBI" id="CHEBI:29105"/>
    </ligand>
</feature>
<feature type="binding site" evidence="7">
    <location>
        <position position="99"/>
    </location>
    <ligand>
        <name>Zn(2+)</name>
        <dbReference type="ChEBI" id="CHEBI:29105"/>
    </ligand>
</feature>
<dbReference type="Gene3D" id="3.30.1490.190">
    <property type="match status" value="1"/>
</dbReference>
<dbReference type="GO" id="GO:1900376">
    <property type="term" value="P:regulation of secondary metabolite biosynthetic process"/>
    <property type="evidence" value="ECO:0007669"/>
    <property type="project" value="TreeGrafter"/>
</dbReference>
<dbReference type="InterPro" id="IPR002481">
    <property type="entry name" value="FUR"/>
</dbReference>
<dbReference type="GO" id="GO:0045892">
    <property type="term" value="P:negative regulation of DNA-templated transcription"/>
    <property type="evidence" value="ECO:0007669"/>
    <property type="project" value="TreeGrafter"/>
</dbReference>
<evidence type="ECO:0000256" key="2">
    <source>
        <dbReference type="ARBA" id="ARBA00022491"/>
    </source>
</evidence>
<dbReference type="RefSeq" id="WP_092349124.1">
    <property type="nucleotide sequence ID" value="NZ_FNQN01000007.1"/>
</dbReference>
<dbReference type="OrthoDB" id="8659436at2"/>
<dbReference type="STRING" id="37625.SAMN05660420_02532"/>
<evidence type="ECO:0000256" key="5">
    <source>
        <dbReference type="ARBA" id="ARBA00023125"/>
    </source>
</evidence>
<evidence type="ECO:0000256" key="6">
    <source>
        <dbReference type="ARBA" id="ARBA00023163"/>
    </source>
</evidence>
<keyword evidence="7" id="KW-0479">Metal-binding</keyword>
<feature type="binding site" evidence="7">
    <location>
        <position position="139"/>
    </location>
    <ligand>
        <name>Zn(2+)</name>
        <dbReference type="ChEBI" id="CHEBI:29105"/>
    </ligand>
</feature>
<dbReference type="EMBL" id="FNQN01000007">
    <property type="protein sequence ID" value="SEA57596.1"/>
    <property type="molecule type" value="Genomic_DNA"/>
</dbReference>